<reference evidence="4 5" key="1">
    <citation type="journal article" date="2011" name="Proc. Natl. Acad. Sci. U.S.A.">
        <title>Evolutionary erosion of yeast sex chromosomes by mating-type switching accidents.</title>
        <authorList>
            <person name="Gordon J.L."/>
            <person name="Armisen D."/>
            <person name="Proux-Wera E."/>
            <person name="Oheigeartaigh S.S."/>
            <person name="Byrne K.P."/>
            <person name="Wolfe K.H."/>
        </authorList>
    </citation>
    <scope>NUCLEOTIDE SEQUENCE [LARGE SCALE GENOMIC DNA]</scope>
    <source>
        <strain evidence="5">ATCC 76901 / BCRC 22586 / CBS 4309 / NBRC 1992 / NRRL Y-12630</strain>
    </source>
</reference>
<dbReference type="EMBL" id="HE576759">
    <property type="protein sequence ID" value="CCC71390.1"/>
    <property type="molecule type" value="Genomic_DNA"/>
</dbReference>
<gene>
    <name evidence="4" type="primary">NCAS0H00800</name>
    <name evidence="4" type="ordered locus">NCAS_0H00800</name>
</gene>
<dbReference type="OrthoDB" id="4067487at2759"/>
<evidence type="ECO:0000256" key="1">
    <source>
        <dbReference type="SAM" id="Coils"/>
    </source>
</evidence>
<feature type="region of interest" description="Disordered" evidence="2">
    <location>
        <begin position="360"/>
        <end position="390"/>
    </location>
</feature>
<reference key="2">
    <citation type="submission" date="2011-08" db="EMBL/GenBank/DDBJ databases">
        <title>Genome sequence of Naumovozyma castellii.</title>
        <authorList>
            <person name="Gordon J.L."/>
            <person name="Armisen D."/>
            <person name="Proux-Wera E."/>
            <person name="OhEigeartaigh S.S."/>
            <person name="Byrne K.P."/>
            <person name="Wolfe K.H."/>
        </authorList>
    </citation>
    <scope>NUCLEOTIDE SEQUENCE</scope>
    <source>
        <strain>Type strain:CBS 4309</strain>
    </source>
</reference>
<dbReference type="HOGENOM" id="CLU_653981_0_0_1"/>
<dbReference type="KEGG" id="ncs:NCAS_0H00800"/>
<dbReference type="GeneID" id="96905070"/>
<accession>G0VIR4</accession>
<dbReference type="InterPro" id="IPR048743">
    <property type="entry name" value="AME1"/>
</dbReference>
<evidence type="ECO:0000256" key="2">
    <source>
        <dbReference type="SAM" id="MobiDB-lite"/>
    </source>
</evidence>
<feature type="domain" description="Inner kinetochore subunit AME1" evidence="3">
    <location>
        <begin position="199"/>
        <end position="383"/>
    </location>
</feature>
<dbReference type="RefSeq" id="XP_003677740.1">
    <property type="nucleotide sequence ID" value="XM_003677692.1"/>
</dbReference>
<evidence type="ECO:0000259" key="3">
    <source>
        <dbReference type="Pfam" id="PF20994"/>
    </source>
</evidence>
<keyword evidence="5" id="KW-1185">Reference proteome</keyword>
<dbReference type="Pfam" id="PF20994">
    <property type="entry name" value="CENPU"/>
    <property type="match status" value="1"/>
</dbReference>
<sequence>MENQVTTEPLQRNTNLPYFDWDMDTQRNIKLLLRQRGSHLRKTVDADNVIVIRTPKRPFPSSPGKYLVKKPSTKIKVPRSPLVHERPVDTVSPAYNNENAADDHLQDLNQYADDQDPFEPVTNPRPKISSSKYNNRKHYHFEDRNFQNNEIELTRDSHYLPTFDNFNKGIDLTTDNLNQFQDELNNENDAFQYTETKPPSFKFNDSTINDLITTDVSMASIDIFRELFKNLFQDDLILQALKDFNMNDDQVKRLMYKLDLKIFQRLLDLIDGDLKDIFDINMANNELCHKVSKISDHNENLEREINKINEEMETIKSKTYEYKTQARMQQQRQETEEQRELNEKIELSDRIKTFTKKLFEETNDDANEPPANENEQESLLSDIFKAHGPQ</sequence>
<proteinExistence type="predicted"/>
<feature type="coiled-coil region" evidence="1">
    <location>
        <begin position="284"/>
        <end position="348"/>
    </location>
</feature>
<dbReference type="STRING" id="1064592.G0VIR4"/>
<evidence type="ECO:0000313" key="4">
    <source>
        <dbReference type="EMBL" id="CCC71390.1"/>
    </source>
</evidence>
<dbReference type="AlphaFoldDB" id="G0VIR4"/>
<dbReference type="OMA" id="FDINMAN"/>
<protein>
    <recommendedName>
        <fullName evidence="3">Inner kinetochore subunit AME1 domain-containing protein</fullName>
    </recommendedName>
</protein>
<keyword evidence="1" id="KW-0175">Coiled coil</keyword>
<evidence type="ECO:0000313" key="5">
    <source>
        <dbReference type="Proteomes" id="UP000001640"/>
    </source>
</evidence>
<dbReference type="eggNOG" id="ENOG502S0ZV">
    <property type="taxonomic scope" value="Eukaryota"/>
</dbReference>
<dbReference type="Proteomes" id="UP000001640">
    <property type="component" value="Chromosome 8"/>
</dbReference>
<dbReference type="InParanoid" id="G0VIR4"/>
<dbReference type="FunCoup" id="G0VIR4">
    <property type="interactions" value="100"/>
</dbReference>
<name>G0VIR4_NAUCA</name>
<organism evidence="4 5">
    <name type="scientific">Naumovozyma castellii</name>
    <name type="common">Yeast</name>
    <name type="synonym">Saccharomyces castellii</name>
    <dbReference type="NCBI Taxonomy" id="27288"/>
    <lineage>
        <taxon>Eukaryota</taxon>
        <taxon>Fungi</taxon>
        <taxon>Dikarya</taxon>
        <taxon>Ascomycota</taxon>
        <taxon>Saccharomycotina</taxon>
        <taxon>Saccharomycetes</taxon>
        <taxon>Saccharomycetales</taxon>
        <taxon>Saccharomycetaceae</taxon>
        <taxon>Naumovozyma</taxon>
    </lineage>
</organism>